<name>A0A857D5Y3_MICAE</name>
<sequence length="59" mass="6131">MTNTTNHKALITGGSRGIGAAIASALESQGIQIIAPKRSELALSQPDSIDAYIDIFESS</sequence>
<gene>
    <name evidence="1" type="ORF">GQR42_19020</name>
</gene>
<dbReference type="Pfam" id="PF00106">
    <property type="entry name" value="adh_short"/>
    <property type="match status" value="1"/>
</dbReference>
<dbReference type="InterPro" id="IPR002347">
    <property type="entry name" value="SDR_fam"/>
</dbReference>
<dbReference type="EMBL" id="CP046973">
    <property type="protein sequence ID" value="QGZ91288.1"/>
    <property type="molecule type" value="Genomic_DNA"/>
</dbReference>
<proteinExistence type="predicted"/>
<evidence type="ECO:0000313" key="2">
    <source>
        <dbReference type="Proteomes" id="UP000438345"/>
    </source>
</evidence>
<dbReference type="SUPFAM" id="SSF51735">
    <property type="entry name" value="NAD(P)-binding Rossmann-fold domains"/>
    <property type="match status" value="1"/>
</dbReference>
<dbReference type="RefSeq" id="WP_158201152.1">
    <property type="nucleotide sequence ID" value="NZ_CP046973.1"/>
</dbReference>
<dbReference type="Proteomes" id="UP000438345">
    <property type="component" value="Chromosome"/>
</dbReference>
<protein>
    <submittedName>
        <fullName evidence="1">SDR family NAD(P)-dependent oxidoreductase</fullName>
    </submittedName>
</protein>
<organism evidence="1 2">
    <name type="scientific">Microcystis aeruginosa FD4</name>
    <dbReference type="NCBI Taxonomy" id="2686288"/>
    <lineage>
        <taxon>Bacteria</taxon>
        <taxon>Bacillati</taxon>
        <taxon>Cyanobacteriota</taxon>
        <taxon>Cyanophyceae</taxon>
        <taxon>Oscillatoriophycideae</taxon>
        <taxon>Chroococcales</taxon>
        <taxon>Microcystaceae</taxon>
        <taxon>Microcystis</taxon>
    </lineage>
</organism>
<reference evidence="1 2" key="1">
    <citation type="submission" date="2019-12" db="EMBL/GenBank/DDBJ databases">
        <title>Complete genome sequence of Microcystis aeruginosa strain FD4.</title>
        <authorList>
            <person name="Urakawa H."/>
        </authorList>
    </citation>
    <scope>NUCLEOTIDE SEQUENCE [LARGE SCALE GENOMIC DNA]</scope>
    <source>
        <strain evidence="1 2">FD4</strain>
    </source>
</reference>
<dbReference type="InterPro" id="IPR036291">
    <property type="entry name" value="NAD(P)-bd_dom_sf"/>
</dbReference>
<dbReference type="Gene3D" id="3.40.50.720">
    <property type="entry name" value="NAD(P)-binding Rossmann-like Domain"/>
    <property type="match status" value="1"/>
</dbReference>
<accession>A0A857D5Y3</accession>
<dbReference type="AlphaFoldDB" id="A0A857D5Y3"/>
<evidence type="ECO:0000313" key="1">
    <source>
        <dbReference type="EMBL" id="QGZ91288.1"/>
    </source>
</evidence>